<dbReference type="PANTHER" id="PTHR43817:SF1">
    <property type="entry name" value="HYDROLASE, FAMILY 43, PUTATIVE (AFU_ORTHOLOGUE AFUA_3G01660)-RELATED"/>
    <property type="match status" value="1"/>
</dbReference>
<dbReference type="GO" id="GO:0016787">
    <property type="term" value="F:hydrolase activity"/>
    <property type="evidence" value="ECO:0007669"/>
    <property type="project" value="UniProtKB-KW"/>
</dbReference>
<keyword evidence="2" id="KW-0732">Signal</keyword>
<keyword evidence="4 5" id="KW-0326">Glycosidase</keyword>
<protein>
    <submittedName>
        <fullName evidence="6">Glycoside hydrolase family 43 protein</fullName>
    </submittedName>
</protein>
<comment type="caution">
    <text evidence="6">The sequence shown here is derived from an EMBL/GenBank/DDBJ whole genome shotgun (WGS) entry which is preliminary data.</text>
</comment>
<reference evidence="6 7" key="1">
    <citation type="submission" date="2020-08" db="EMBL/GenBank/DDBJ databases">
        <title>Hymenobacter sp.</title>
        <authorList>
            <person name="Kim M.K."/>
        </authorList>
    </citation>
    <scope>NUCLEOTIDE SEQUENCE [LARGE SCALE GENOMIC DNA]</scope>
    <source>
        <strain evidence="6 7">BT507</strain>
    </source>
</reference>
<evidence type="ECO:0000313" key="6">
    <source>
        <dbReference type="EMBL" id="MBC6611231.1"/>
    </source>
</evidence>
<keyword evidence="3 5" id="KW-0378">Hydrolase</keyword>
<sequence>MVHHPVRPTTKLPYYHGQPGKSVIRHLGWAIRYGVALSLLTALLPASAWAQQSFTNPLQANGPDPWVAQRNGYYYYTNTLGSRIALWKTQQLSEVGKAQPITVWTPPATGPNSAQIWAPELHYLQGKWYLYYTAADKAHPDDDHRYVFVLENASADPTQGQWVDRGRVNTKYTGLDGSVFEHNGKPYFLYSAYVGPQSVLCIAPLQNPWTIDESKETIIARPTYAWEKGGGRQILEGPEFLAGKKGQLFIVYSASACWDDNYSLGMLTAAKGQDPLRVESWTKAPQPVFKPSPENHVWGTGHNGFATSPDGRDWLVYHAKAQADGKCEGRSARMQPFTWRPDGSPDFGVPVSLETPLRWAGGR</sequence>
<evidence type="ECO:0000256" key="3">
    <source>
        <dbReference type="ARBA" id="ARBA00022801"/>
    </source>
</evidence>
<name>A0ABR7MJI4_9BACT</name>
<accession>A0ABR7MJI4</accession>
<dbReference type="SUPFAM" id="SSF75005">
    <property type="entry name" value="Arabinanase/levansucrase/invertase"/>
    <property type="match status" value="1"/>
</dbReference>
<dbReference type="Proteomes" id="UP000622017">
    <property type="component" value="Unassembled WGS sequence"/>
</dbReference>
<evidence type="ECO:0000313" key="7">
    <source>
        <dbReference type="Proteomes" id="UP000622017"/>
    </source>
</evidence>
<gene>
    <name evidence="6" type="ORF">H8B15_09870</name>
</gene>
<dbReference type="InterPro" id="IPR006710">
    <property type="entry name" value="Glyco_hydro_43"/>
</dbReference>
<proteinExistence type="inferred from homology"/>
<dbReference type="CDD" id="cd18820">
    <property type="entry name" value="GH43_LbAraf43-like"/>
    <property type="match status" value="1"/>
</dbReference>
<dbReference type="InterPro" id="IPR023296">
    <property type="entry name" value="Glyco_hydro_beta-prop_sf"/>
</dbReference>
<organism evidence="6 7">
    <name type="scientific">Hymenobacter citatus</name>
    <dbReference type="NCBI Taxonomy" id="2763506"/>
    <lineage>
        <taxon>Bacteria</taxon>
        <taxon>Pseudomonadati</taxon>
        <taxon>Bacteroidota</taxon>
        <taxon>Cytophagia</taxon>
        <taxon>Cytophagales</taxon>
        <taxon>Hymenobacteraceae</taxon>
        <taxon>Hymenobacter</taxon>
    </lineage>
</organism>
<evidence type="ECO:0000256" key="4">
    <source>
        <dbReference type="ARBA" id="ARBA00023295"/>
    </source>
</evidence>
<dbReference type="EMBL" id="JACSCY010000006">
    <property type="protein sequence ID" value="MBC6611231.1"/>
    <property type="molecule type" value="Genomic_DNA"/>
</dbReference>
<keyword evidence="7" id="KW-1185">Reference proteome</keyword>
<dbReference type="Pfam" id="PF04616">
    <property type="entry name" value="Glyco_hydro_43"/>
    <property type="match status" value="1"/>
</dbReference>
<comment type="similarity">
    <text evidence="1 5">Belongs to the glycosyl hydrolase 43 family.</text>
</comment>
<evidence type="ECO:0000256" key="5">
    <source>
        <dbReference type="RuleBase" id="RU361187"/>
    </source>
</evidence>
<dbReference type="RefSeq" id="WP_187319522.1">
    <property type="nucleotide sequence ID" value="NZ_JACSCY010000006.1"/>
</dbReference>
<evidence type="ECO:0000256" key="2">
    <source>
        <dbReference type="ARBA" id="ARBA00022729"/>
    </source>
</evidence>
<dbReference type="PANTHER" id="PTHR43817">
    <property type="entry name" value="GLYCOSYL HYDROLASE"/>
    <property type="match status" value="1"/>
</dbReference>
<dbReference type="Gene3D" id="2.115.10.20">
    <property type="entry name" value="Glycosyl hydrolase domain, family 43"/>
    <property type="match status" value="1"/>
</dbReference>
<evidence type="ECO:0000256" key="1">
    <source>
        <dbReference type="ARBA" id="ARBA00009865"/>
    </source>
</evidence>